<gene>
    <name evidence="2" type="ORF">L210DRAFT_3542710</name>
    <name evidence="1" type="ORF">L210DRAFT_3581203</name>
</gene>
<evidence type="ECO:0000313" key="2">
    <source>
        <dbReference type="EMBL" id="KAF8438940.1"/>
    </source>
</evidence>
<accession>A0AAD4BBB4</accession>
<organism evidence="1 3">
    <name type="scientific">Boletus edulis BED1</name>
    <dbReference type="NCBI Taxonomy" id="1328754"/>
    <lineage>
        <taxon>Eukaryota</taxon>
        <taxon>Fungi</taxon>
        <taxon>Dikarya</taxon>
        <taxon>Basidiomycota</taxon>
        <taxon>Agaricomycotina</taxon>
        <taxon>Agaricomycetes</taxon>
        <taxon>Agaricomycetidae</taxon>
        <taxon>Boletales</taxon>
        <taxon>Boletineae</taxon>
        <taxon>Boletaceae</taxon>
        <taxon>Boletoideae</taxon>
        <taxon>Boletus</taxon>
    </lineage>
</organism>
<name>A0AAD4BBB4_BOLED</name>
<protein>
    <submittedName>
        <fullName evidence="1">Uncharacterized protein</fullName>
    </submittedName>
</protein>
<proteinExistence type="predicted"/>
<dbReference type="EMBL" id="WHUW01000228">
    <property type="protein sequence ID" value="KAF8417270.1"/>
    <property type="molecule type" value="Genomic_DNA"/>
</dbReference>
<dbReference type="AlphaFoldDB" id="A0AAD4BBB4"/>
<reference evidence="1" key="1">
    <citation type="submission" date="2019-10" db="EMBL/GenBank/DDBJ databases">
        <authorList>
            <consortium name="DOE Joint Genome Institute"/>
            <person name="Kuo A."/>
            <person name="Miyauchi S."/>
            <person name="Kiss E."/>
            <person name="Drula E."/>
            <person name="Kohler A."/>
            <person name="Sanchez-Garcia M."/>
            <person name="Andreopoulos B."/>
            <person name="Barry K.W."/>
            <person name="Bonito G."/>
            <person name="Buee M."/>
            <person name="Carver A."/>
            <person name="Chen C."/>
            <person name="Cichocki N."/>
            <person name="Clum A."/>
            <person name="Culley D."/>
            <person name="Crous P.W."/>
            <person name="Fauchery L."/>
            <person name="Girlanda M."/>
            <person name="Hayes R."/>
            <person name="Keri Z."/>
            <person name="LaButti K."/>
            <person name="Lipzen A."/>
            <person name="Lombard V."/>
            <person name="Magnuson J."/>
            <person name="Maillard F."/>
            <person name="Morin E."/>
            <person name="Murat C."/>
            <person name="Nolan M."/>
            <person name="Ohm R."/>
            <person name="Pangilinan J."/>
            <person name="Pereira M."/>
            <person name="Perotto S."/>
            <person name="Peter M."/>
            <person name="Riley R."/>
            <person name="Sitrit Y."/>
            <person name="Stielow B."/>
            <person name="Szollosi G."/>
            <person name="Zifcakova L."/>
            <person name="Stursova M."/>
            <person name="Spatafora J.W."/>
            <person name="Tedersoo L."/>
            <person name="Vaario L.-M."/>
            <person name="Yamada A."/>
            <person name="Yan M."/>
            <person name="Wang P."/>
            <person name="Xu J."/>
            <person name="Bruns T."/>
            <person name="Baldrian P."/>
            <person name="Vilgalys R."/>
            <person name="Henrissat B."/>
            <person name="Grigoriev I.V."/>
            <person name="Hibbett D."/>
            <person name="Nagy L.G."/>
            <person name="Martin F.M."/>
        </authorList>
    </citation>
    <scope>NUCLEOTIDE SEQUENCE</scope>
    <source>
        <strain evidence="1">BED1</strain>
    </source>
</reference>
<keyword evidence="3" id="KW-1185">Reference proteome</keyword>
<dbReference type="Proteomes" id="UP001194468">
    <property type="component" value="Unassembled WGS sequence"/>
</dbReference>
<reference evidence="1" key="2">
    <citation type="journal article" date="2020" name="Nat. Commun.">
        <title>Large-scale genome sequencing of mycorrhizal fungi provides insights into the early evolution of symbiotic traits.</title>
        <authorList>
            <person name="Miyauchi S."/>
            <person name="Kiss E."/>
            <person name="Kuo A."/>
            <person name="Drula E."/>
            <person name="Kohler A."/>
            <person name="Sanchez-Garcia M."/>
            <person name="Morin E."/>
            <person name="Andreopoulos B."/>
            <person name="Barry K.W."/>
            <person name="Bonito G."/>
            <person name="Buee M."/>
            <person name="Carver A."/>
            <person name="Chen C."/>
            <person name="Cichocki N."/>
            <person name="Clum A."/>
            <person name="Culley D."/>
            <person name="Crous P.W."/>
            <person name="Fauchery L."/>
            <person name="Girlanda M."/>
            <person name="Hayes R.D."/>
            <person name="Keri Z."/>
            <person name="LaButti K."/>
            <person name="Lipzen A."/>
            <person name="Lombard V."/>
            <person name="Magnuson J."/>
            <person name="Maillard F."/>
            <person name="Murat C."/>
            <person name="Nolan M."/>
            <person name="Ohm R.A."/>
            <person name="Pangilinan J."/>
            <person name="Pereira M.F."/>
            <person name="Perotto S."/>
            <person name="Peter M."/>
            <person name="Pfister S."/>
            <person name="Riley R."/>
            <person name="Sitrit Y."/>
            <person name="Stielow J.B."/>
            <person name="Szollosi G."/>
            <person name="Zifcakova L."/>
            <person name="Stursova M."/>
            <person name="Spatafora J.W."/>
            <person name="Tedersoo L."/>
            <person name="Vaario L.M."/>
            <person name="Yamada A."/>
            <person name="Yan M."/>
            <person name="Wang P."/>
            <person name="Xu J."/>
            <person name="Bruns T."/>
            <person name="Baldrian P."/>
            <person name="Vilgalys R."/>
            <person name="Dunand C."/>
            <person name="Henrissat B."/>
            <person name="Grigoriev I.V."/>
            <person name="Hibbett D."/>
            <person name="Nagy L.G."/>
            <person name="Martin F.M."/>
        </authorList>
    </citation>
    <scope>NUCLEOTIDE SEQUENCE</scope>
    <source>
        <strain evidence="1">BED1</strain>
    </source>
</reference>
<dbReference type="EMBL" id="WHUW01000015">
    <property type="protein sequence ID" value="KAF8438940.1"/>
    <property type="molecule type" value="Genomic_DNA"/>
</dbReference>
<sequence length="59" mass="6663">MPAGSFVMSNPIYGPGSQHTWRAVVWPRAHLRLHTHGWPRGWHMGILLGFAVNCETLRA</sequence>
<comment type="caution">
    <text evidence="1">The sequence shown here is derived from an EMBL/GenBank/DDBJ whole genome shotgun (WGS) entry which is preliminary data.</text>
</comment>
<evidence type="ECO:0000313" key="1">
    <source>
        <dbReference type="EMBL" id="KAF8417270.1"/>
    </source>
</evidence>
<evidence type="ECO:0000313" key="3">
    <source>
        <dbReference type="Proteomes" id="UP001194468"/>
    </source>
</evidence>